<dbReference type="Pfam" id="PF00391">
    <property type="entry name" value="PEP-utilizers"/>
    <property type="match status" value="1"/>
</dbReference>
<comment type="caution">
    <text evidence="4">The sequence shown here is derived from an EMBL/GenBank/DDBJ whole genome shotgun (WGS) entry which is preliminary data.</text>
</comment>
<dbReference type="InterPro" id="IPR002192">
    <property type="entry name" value="PPDK_AMP/ATP-bd"/>
</dbReference>
<dbReference type="PANTHER" id="PTHR43615:SF1">
    <property type="entry name" value="PPDK_N DOMAIN-CONTAINING PROTEIN"/>
    <property type="match status" value="1"/>
</dbReference>
<dbReference type="GO" id="GO:0016301">
    <property type="term" value="F:kinase activity"/>
    <property type="evidence" value="ECO:0007669"/>
    <property type="project" value="InterPro"/>
</dbReference>
<feature type="domain" description="PEP-utilising enzyme mobile" evidence="2">
    <location>
        <begin position="1036"/>
        <end position="1104"/>
    </location>
</feature>
<dbReference type="NCBIfam" id="NF004881">
    <property type="entry name" value="PRK06241.2-2"/>
    <property type="match status" value="1"/>
</dbReference>
<gene>
    <name evidence="4" type="ORF">F8144_24740</name>
</gene>
<dbReference type="GO" id="GO:0005524">
    <property type="term" value="F:ATP binding"/>
    <property type="evidence" value="ECO:0007669"/>
    <property type="project" value="InterPro"/>
</dbReference>
<keyword evidence="5" id="KW-1185">Reference proteome</keyword>
<accession>A0A7J5DBZ8</accession>
<protein>
    <submittedName>
        <fullName evidence="4">Phosphoenolpyruvate synthase</fullName>
    </submittedName>
</protein>
<dbReference type="InterPro" id="IPR036637">
    <property type="entry name" value="Phosphohistidine_dom_sf"/>
</dbReference>
<name>A0A7J5DBZ8_9ACTN</name>
<organism evidence="4 5">
    <name type="scientific">Streptomyces triticiradicis</name>
    <dbReference type="NCBI Taxonomy" id="2651189"/>
    <lineage>
        <taxon>Bacteria</taxon>
        <taxon>Bacillati</taxon>
        <taxon>Actinomycetota</taxon>
        <taxon>Actinomycetes</taxon>
        <taxon>Kitasatosporales</taxon>
        <taxon>Streptomycetaceae</taxon>
        <taxon>Streptomyces</taxon>
    </lineage>
</organism>
<feature type="domain" description="Pyruvate phosphate dikinase AMP/ATP-binding" evidence="3">
    <location>
        <begin position="235"/>
        <end position="529"/>
    </location>
</feature>
<evidence type="ECO:0000259" key="3">
    <source>
        <dbReference type="Pfam" id="PF01326"/>
    </source>
</evidence>
<dbReference type="Gene3D" id="3.50.30.10">
    <property type="entry name" value="Phosphohistidine domain"/>
    <property type="match status" value="1"/>
</dbReference>
<dbReference type="InterPro" id="IPR013815">
    <property type="entry name" value="ATP_grasp_subdomain_1"/>
</dbReference>
<feature type="compositionally biased region" description="Basic and acidic residues" evidence="1">
    <location>
        <begin position="1112"/>
        <end position="1130"/>
    </location>
</feature>
<feature type="region of interest" description="Disordered" evidence="1">
    <location>
        <begin position="1111"/>
        <end position="1130"/>
    </location>
</feature>
<dbReference type="InterPro" id="IPR008279">
    <property type="entry name" value="PEP-util_enz_mobile_dom"/>
</dbReference>
<evidence type="ECO:0000259" key="2">
    <source>
        <dbReference type="Pfam" id="PF00391"/>
    </source>
</evidence>
<proteinExistence type="predicted"/>
<dbReference type="Proteomes" id="UP000442990">
    <property type="component" value="Unassembled WGS sequence"/>
</dbReference>
<evidence type="ECO:0000256" key="1">
    <source>
        <dbReference type="SAM" id="MobiDB-lite"/>
    </source>
</evidence>
<keyword evidence="4" id="KW-0670">Pyruvate</keyword>
<dbReference type="AlphaFoldDB" id="A0A7J5DBZ8"/>
<dbReference type="EMBL" id="WBKG01000022">
    <property type="protein sequence ID" value="KAB1986039.1"/>
    <property type="molecule type" value="Genomic_DNA"/>
</dbReference>
<feature type="compositionally biased region" description="Polar residues" evidence="1">
    <location>
        <begin position="1"/>
        <end position="15"/>
    </location>
</feature>
<feature type="region of interest" description="Disordered" evidence="1">
    <location>
        <begin position="1"/>
        <end position="35"/>
    </location>
</feature>
<dbReference type="SUPFAM" id="SSF56059">
    <property type="entry name" value="Glutathione synthetase ATP-binding domain-like"/>
    <property type="match status" value="1"/>
</dbReference>
<evidence type="ECO:0000313" key="5">
    <source>
        <dbReference type="Proteomes" id="UP000442990"/>
    </source>
</evidence>
<sequence>MPTRTVTRSPRTAATDSRAWRSRSTGPAVEDGKRHGEGDLLLRTCAPKVEGGATTRPRSSRVQVAWRLRRKLQALVDCVNICCFLFCWALADVRTCGFAAAGGPWRALPGSGPTLRRDGRGGGTYAVVPPRIATVVRSALGAGPTHFGWIIPFPLAPPSFVLNSGARPEFERGTTTEKRLRRPGGVFSTGPAVQHSSEVEQHPWRGSALSPTTGSERGSLHVLTPSSDESIAAEWAGGKGKNLHTLTASGFQVPRWSVIGLDVFAEFCRDGGLDGHLGRLLAGDLESRAGRIAAEIARLIEDAPLGDRLTDAIGLAYGLAGGGAVAVRSSGPQEDGARHSFAGQFDTFLNVRGLDEVVAHVRRCWASAFSERSLRYRARHRLPADTGGVAVVVQRMVAAELSGVLFTADPVTGRTDRHVVSAVHGLGEGLVSGAVDADTVVLDATTGEPLTTVVGDKRERYDAGSGPGCRVSPVADGDRAELSLTADRLERLHAAGTRLAALYGTPQDIEWAMADGTLWILQSRPVTTPAPAADPVPDPGRDLRLWDNSNIVESFSGVVSPLTYSFAADTYAKVYDSYARALGVRGERLREVQEWTPHLLGYIHGRVYYNLFHWYRMVRLAPLYPLNRRVLEKSLGVAESISDEVADTLHPFTPRTGLRGHVERLTRTVIFAGRFITIRKSVDMFHRDFYRAYTIFNNVDYDALPGDETYRRFRRLQRELIEKWGPMQTLDATILLSVGLLALLTRRWLPTAPEWFTWAAAAPGGGVESAEPVWALRELADQARADAEVLALLERTPDSEAHQALRDAGHVRFLRAVDAYIADYGYRSPDELKLEVPDLRENPAGLFTLLRGALPDTGDGGGTPDRGGEVDAYLDEHLGRPRRLVYERVRGKARAALADRERLRFCRTRAFGAAKRMLRALGRDLARAGAVDAWDDVFFLRLEEIRGAYEGMIAHTELRDLVVLRRGQQAADTALHAPSRFTTRGAPYWSGNLERAGWNSGPAAPGGARELSGVPCCPGVAEGPAVVTDTPRDIGGGILLTYRTDPGWVTALSSAAALVIERGSPLTHVAVVARELGIPTVVQVKGATTEIRTGTRLRVDGAAGTVAVLADPSRDSAAEVPDSPRTETHQ</sequence>
<dbReference type="Gene3D" id="3.30.1490.20">
    <property type="entry name" value="ATP-grasp fold, A domain"/>
    <property type="match status" value="1"/>
</dbReference>
<dbReference type="Gene3D" id="3.30.470.20">
    <property type="entry name" value="ATP-grasp fold, B domain"/>
    <property type="match status" value="1"/>
</dbReference>
<dbReference type="InterPro" id="IPR051549">
    <property type="entry name" value="PEP_Utilizing_Enz"/>
</dbReference>
<dbReference type="PANTHER" id="PTHR43615">
    <property type="entry name" value="PHOSPHOENOLPYRUVATE SYNTHASE-RELATED"/>
    <property type="match status" value="1"/>
</dbReference>
<reference evidence="4 5" key="1">
    <citation type="submission" date="2019-09" db="EMBL/GenBank/DDBJ databases">
        <title>Isolation and identification of active actinomycetes.</title>
        <authorList>
            <person name="Yu Z."/>
            <person name="Han C."/>
            <person name="Yu B."/>
        </authorList>
    </citation>
    <scope>NUCLEOTIDE SEQUENCE [LARGE SCALE GENOMIC DNA]</scope>
    <source>
        <strain evidence="4 5">NEAU-H2</strain>
    </source>
</reference>
<evidence type="ECO:0000313" key="4">
    <source>
        <dbReference type="EMBL" id="KAB1986039.1"/>
    </source>
</evidence>
<feature type="region of interest" description="Disordered" evidence="1">
    <location>
        <begin position="181"/>
        <end position="222"/>
    </location>
</feature>
<dbReference type="Pfam" id="PF01326">
    <property type="entry name" value="PPDK_N"/>
    <property type="match status" value="1"/>
</dbReference>
<dbReference type="SUPFAM" id="SSF52009">
    <property type="entry name" value="Phosphohistidine domain"/>
    <property type="match status" value="1"/>
</dbReference>